<dbReference type="SUPFAM" id="SSF48452">
    <property type="entry name" value="TPR-like"/>
    <property type="match status" value="1"/>
</dbReference>
<evidence type="ECO:0000313" key="2">
    <source>
        <dbReference type="EMBL" id="MBB5957001.1"/>
    </source>
</evidence>
<proteinExistence type="predicted"/>
<feature type="domain" description="Tetratrico peptide repeat group 5" evidence="1">
    <location>
        <begin position="39"/>
        <end position="154"/>
    </location>
</feature>
<dbReference type="AlphaFoldDB" id="A0A841CHX7"/>
<evidence type="ECO:0000313" key="3">
    <source>
        <dbReference type="Proteomes" id="UP000547510"/>
    </source>
</evidence>
<name>A0A841CHX7_9PSEU</name>
<evidence type="ECO:0000259" key="1">
    <source>
        <dbReference type="Pfam" id="PF12688"/>
    </source>
</evidence>
<reference evidence="2 3" key="1">
    <citation type="submission" date="2020-08" db="EMBL/GenBank/DDBJ databases">
        <title>Genomic Encyclopedia of Type Strains, Phase III (KMG-III): the genomes of soil and plant-associated and newly described type strains.</title>
        <authorList>
            <person name="Whitman W."/>
        </authorList>
    </citation>
    <scope>NUCLEOTIDE SEQUENCE [LARGE SCALE GENOMIC DNA]</scope>
    <source>
        <strain evidence="2 3">CECT 8640</strain>
    </source>
</reference>
<dbReference type="Gene3D" id="1.25.40.10">
    <property type="entry name" value="Tetratricopeptide repeat domain"/>
    <property type="match status" value="1"/>
</dbReference>
<sequence length="156" mass="16940">MDWEQRITEAWARLDDLSEEDFRALVTSAVAGAPEAVGKFEQAAAFDSTGHSDQAVPLYREALDLGLTGERRRRAVIQMASSLRNLGQPEIAVELLAAEQDAGSDHLDDAVRAFLALALVDVGREREAASIALGALAPHLPRYQRSLGNYARALLD</sequence>
<comment type="caution">
    <text evidence="2">The sequence shown here is derived from an EMBL/GenBank/DDBJ whole genome shotgun (WGS) entry which is preliminary data.</text>
</comment>
<dbReference type="Proteomes" id="UP000547510">
    <property type="component" value="Unassembled WGS sequence"/>
</dbReference>
<protein>
    <submittedName>
        <fullName evidence="2">Flp pilus assembly protein TadD</fullName>
    </submittedName>
</protein>
<keyword evidence="3" id="KW-1185">Reference proteome</keyword>
<dbReference type="Pfam" id="PF12688">
    <property type="entry name" value="TPR_5"/>
    <property type="match status" value="1"/>
</dbReference>
<dbReference type="InterPro" id="IPR011990">
    <property type="entry name" value="TPR-like_helical_dom_sf"/>
</dbReference>
<dbReference type="EMBL" id="JACHJN010000005">
    <property type="protein sequence ID" value="MBB5957001.1"/>
    <property type="molecule type" value="Genomic_DNA"/>
</dbReference>
<dbReference type="RefSeq" id="WP_184691766.1">
    <property type="nucleotide sequence ID" value="NZ_JACHJN010000005.1"/>
</dbReference>
<gene>
    <name evidence="2" type="ORF">FHS29_003594</name>
</gene>
<organism evidence="2 3">
    <name type="scientific">Saccharothrix tamanrassetensis</name>
    <dbReference type="NCBI Taxonomy" id="1051531"/>
    <lineage>
        <taxon>Bacteria</taxon>
        <taxon>Bacillati</taxon>
        <taxon>Actinomycetota</taxon>
        <taxon>Actinomycetes</taxon>
        <taxon>Pseudonocardiales</taxon>
        <taxon>Pseudonocardiaceae</taxon>
        <taxon>Saccharothrix</taxon>
    </lineage>
</organism>
<accession>A0A841CHX7</accession>
<dbReference type="InterPro" id="IPR041656">
    <property type="entry name" value="TPR_5"/>
</dbReference>